<dbReference type="CDD" id="cd04187">
    <property type="entry name" value="DPM1_like_bac"/>
    <property type="match status" value="1"/>
</dbReference>
<keyword evidence="2" id="KW-0328">Glycosyltransferase</keyword>
<keyword evidence="4 7" id="KW-0812">Transmembrane</keyword>
<proteinExistence type="predicted"/>
<dbReference type="InterPro" id="IPR029044">
    <property type="entry name" value="Nucleotide-diphossugar_trans"/>
</dbReference>
<sequence length="307" mass="34938">MKQIDIIIPVYNEAENIAALVQAVHEAMAGQPYDYKFILVDDGSSDATLQVLKGLSVADPRVHYRSFSRNFGHQAALKCGIDASTGDAAISLDGDFQHPPELLPTLIRHWEEGYDVVYTLRKDEDKQSSTFKRWSSDQFYNFMNRMADLDLEKGSADFRLIDRKCVQVLQSMEEHELFFRGLVKWIGYRQIAVEYQPAARRAGKSKYTLRKMLRFALQGITSFSTKPLYFAAYLGFAFALASVLYLPYALISYYFGHVVNGWASIIVTITFFGGLQLCILGIMGLYLGKIFMQSKHRPLYIVKEQSL</sequence>
<dbReference type="SUPFAM" id="SSF53448">
    <property type="entry name" value="Nucleotide-diphospho-sugar transferases"/>
    <property type="match status" value="1"/>
</dbReference>
<evidence type="ECO:0000313" key="9">
    <source>
        <dbReference type="EMBL" id="TCJ13542.1"/>
    </source>
</evidence>
<evidence type="ECO:0000256" key="2">
    <source>
        <dbReference type="ARBA" id="ARBA00022676"/>
    </source>
</evidence>
<evidence type="ECO:0000256" key="6">
    <source>
        <dbReference type="ARBA" id="ARBA00023136"/>
    </source>
</evidence>
<evidence type="ECO:0000256" key="1">
    <source>
        <dbReference type="ARBA" id="ARBA00004141"/>
    </source>
</evidence>
<dbReference type="GO" id="GO:0005886">
    <property type="term" value="C:plasma membrane"/>
    <property type="evidence" value="ECO:0007669"/>
    <property type="project" value="TreeGrafter"/>
</dbReference>
<dbReference type="GO" id="GO:0016757">
    <property type="term" value="F:glycosyltransferase activity"/>
    <property type="evidence" value="ECO:0007669"/>
    <property type="project" value="UniProtKB-KW"/>
</dbReference>
<evidence type="ECO:0000313" key="10">
    <source>
        <dbReference type="Proteomes" id="UP000295334"/>
    </source>
</evidence>
<keyword evidence="6 7" id="KW-0472">Membrane</keyword>
<dbReference type="Pfam" id="PF00535">
    <property type="entry name" value="Glycos_transf_2"/>
    <property type="match status" value="1"/>
</dbReference>
<dbReference type="OrthoDB" id="9807778at2"/>
<dbReference type="InterPro" id="IPR001173">
    <property type="entry name" value="Glyco_trans_2-like"/>
</dbReference>
<name>A0A4V2NVH6_9BACT</name>
<dbReference type="InterPro" id="IPR050256">
    <property type="entry name" value="Glycosyltransferase_2"/>
</dbReference>
<feature type="transmembrane region" description="Helical" evidence="7">
    <location>
        <begin position="261"/>
        <end position="287"/>
    </location>
</feature>
<comment type="caution">
    <text evidence="9">The sequence shown here is derived from an EMBL/GenBank/DDBJ whole genome shotgun (WGS) entry which is preliminary data.</text>
</comment>
<keyword evidence="5 7" id="KW-1133">Transmembrane helix</keyword>
<comment type="subcellular location">
    <subcellularLocation>
        <location evidence="1">Membrane</location>
        <topology evidence="1">Multi-pass membrane protein</topology>
    </subcellularLocation>
</comment>
<dbReference type="Gene3D" id="3.90.550.10">
    <property type="entry name" value="Spore Coat Polysaccharide Biosynthesis Protein SpsA, Chain A"/>
    <property type="match status" value="1"/>
</dbReference>
<evidence type="ECO:0000256" key="3">
    <source>
        <dbReference type="ARBA" id="ARBA00022679"/>
    </source>
</evidence>
<keyword evidence="10" id="KW-1185">Reference proteome</keyword>
<dbReference type="AlphaFoldDB" id="A0A4V2NVH6"/>
<evidence type="ECO:0000259" key="8">
    <source>
        <dbReference type="Pfam" id="PF00535"/>
    </source>
</evidence>
<dbReference type="PANTHER" id="PTHR48090">
    <property type="entry name" value="UNDECAPRENYL-PHOSPHATE 4-DEOXY-4-FORMAMIDO-L-ARABINOSE TRANSFERASE-RELATED"/>
    <property type="match status" value="1"/>
</dbReference>
<dbReference type="EMBL" id="SJZI01000044">
    <property type="protein sequence ID" value="TCJ13542.1"/>
    <property type="molecule type" value="Genomic_DNA"/>
</dbReference>
<organism evidence="9 10">
    <name type="scientific">Flaviaesturariibacter flavus</name>
    <dbReference type="NCBI Taxonomy" id="2502780"/>
    <lineage>
        <taxon>Bacteria</taxon>
        <taxon>Pseudomonadati</taxon>
        <taxon>Bacteroidota</taxon>
        <taxon>Chitinophagia</taxon>
        <taxon>Chitinophagales</taxon>
        <taxon>Chitinophagaceae</taxon>
        <taxon>Flaviaestuariibacter</taxon>
    </lineage>
</organism>
<evidence type="ECO:0000256" key="4">
    <source>
        <dbReference type="ARBA" id="ARBA00022692"/>
    </source>
</evidence>
<accession>A0A4V2NVH6</accession>
<protein>
    <submittedName>
        <fullName evidence="9">Glycosyltransferase</fullName>
    </submittedName>
</protein>
<keyword evidence="3 9" id="KW-0808">Transferase</keyword>
<feature type="domain" description="Glycosyltransferase 2-like" evidence="8">
    <location>
        <begin position="6"/>
        <end position="164"/>
    </location>
</feature>
<evidence type="ECO:0000256" key="7">
    <source>
        <dbReference type="SAM" id="Phobius"/>
    </source>
</evidence>
<reference evidence="9 10" key="1">
    <citation type="submission" date="2019-03" db="EMBL/GenBank/DDBJ databases">
        <authorList>
            <person name="Kim M.K.M."/>
        </authorList>
    </citation>
    <scope>NUCLEOTIDE SEQUENCE [LARGE SCALE GENOMIC DNA]</scope>
    <source>
        <strain evidence="9 10">17J68-12</strain>
    </source>
</reference>
<dbReference type="RefSeq" id="WP_131449743.1">
    <property type="nucleotide sequence ID" value="NZ_SJZI01000044.1"/>
</dbReference>
<dbReference type="PANTHER" id="PTHR48090:SF1">
    <property type="entry name" value="PROPHAGE BACTOPRENOL GLUCOSYL TRANSFERASE HOMOLOG"/>
    <property type="match status" value="1"/>
</dbReference>
<gene>
    <name evidence="9" type="ORF">EPD60_12145</name>
</gene>
<feature type="transmembrane region" description="Helical" evidence="7">
    <location>
        <begin position="228"/>
        <end position="255"/>
    </location>
</feature>
<dbReference type="Proteomes" id="UP000295334">
    <property type="component" value="Unassembled WGS sequence"/>
</dbReference>
<evidence type="ECO:0000256" key="5">
    <source>
        <dbReference type="ARBA" id="ARBA00022989"/>
    </source>
</evidence>